<dbReference type="Pfam" id="PF13237">
    <property type="entry name" value="Fer4_10"/>
    <property type="match status" value="1"/>
</dbReference>
<keyword evidence="3" id="KW-1185">Reference proteome</keyword>
<reference evidence="2 3" key="1">
    <citation type="submission" date="2011-03" db="EMBL/GenBank/DDBJ databases">
        <title>The complete genome of Archaeoglobus veneficus SNP6.</title>
        <authorList>
            <consortium name="US DOE Joint Genome Institute (JGI-PGF)"/>
            <person name="Lucas S."/>
            <person name="Copeland A."/>
            <person name="Lapidus A."/>
            <person name="Bruce D."/>
            <person name="Goodwin L."/>
            <person name="Pitluck S."/>
            <person name="Kyrpides N."/>
            <person name="Mavromatis K."/>
            <person name="Pagani I."/>
            <person name="Ivanova N."/>
            <person name="Mikhailova N."/>
            <person name="Lu M."/>
            <person name="Detter J.C."/>
            <person name="Tapia R."/>
            <person name="Han C."/>
            <person name="Land M."/>
            <person name="Hauser L."/>
            <person name="Markowitz V."/>
            <person name="Cheng J.-F."/>
            <person name="Hugenholtz P."/>
            <person name="Woyke T."/>
            <person name="Wu D."/>
            <person name="Spring S."/>
            <person name="Brambilla E."/>
            <person name="Klenk H.-P."/>
            <person name="Eisen J.A."/>
        </authorList>
    </citation>
    <scope>NUCLEOTIDE SEQUENCE [LARGE SCALE GENOMIC DNA]</scope>
    <source>
        <strain>SNP6</strain>
    </source>
</reference>
<dbReference type="STRING" id="693661.Arcve_1117"/>
<dbReference type="GeneID" id="10394233"/>
<dbReference type="HOGENOM" id="CLU_678995_0_0_2"/>
<organism evidence="2 3">
    <name type="scientific">Archaeoglobus veneficus (strain DSM 11195 / SNP6)</name>
    <dbReference type="NCBI Taxonomy" id="693661"/>
    <lineage>
        <taxon>Archaea</taxon>
        <taxon>Methanobacteriati</taxon>
        <taxon>Methanobacteriota</taxon>
        <taxon>Archaeoglobi</taxon>
        <taxon>Archaeoglobales</taxon>
        <taxon>Archaeoglobaceae</taxon>
        <taxon>Archaeoglobus</taxon>
    </lineage>
</organism>
<dbReference type="GO" id="GO:0052592">
    <property type="term" value="F:oxidoreductase activity, acting on CH or CH2 groups, with an iron-sulfur protein as acceptor"/>
    <property type="evidence" value="ECO:0007669"/>
    <property type="project" value="TreeGrafter"/>
</dbReference>
<gene>
    <name evidence="2" type="ordered locus">Arcve_1117</name>
</gene>
<dbReference type="RefSeq" id="WP_013683791.1">
    <property type="nucleotide sequence ID" value="NC_015320.1"/>
</dbReference>
<dbReference type="InterPro" id="IPR017896">
    <property type="entry name" value="4Fe4S_Fe-S-bd"/>
</dbReference>
<dbReference type="PROSITE" id="PS51379">
    <property type="entry name" value="4FE4S_FER_2"/>
    <property type="match status" value="3"/>
</dbReference>
<proteinExistence type="predicted"/>
<dbReference type="PROSITE" id="PS00198">
    <property type="entry name" value="4FE4S_FER_1"/>
    <property type="match status" value="3"/>
</dbReference>
<dbReference type="Proteomes" id="UP000008136">
    <property type="component" value="Chromosome"/>
</dbReference>
<dbReference type="Gene3D" id="3.30.70.20">
    <property type="match status" value="2"/>
</dbReference>
<feature type="domain" description="4Fe-4S ferredoxin-type" evidence="1">
    <location>
        <begin position="2"/>
        <end position="31"/>
    </location>
</feature>
<feature type="domain" description="4Fe-4S ferredoxin-type" evidence="1">
    <location>
        <begin position="149"/>
        <end position="178"/>
    </location>
</feature>
<sequence>MIELIYYEERCTGCGNCAVACPLNVPSGVLRIVGGRLKPDIRCEGCGVCISACPFNALELKLPGFKSFEKYVSLSASGNEVEVNTGGSPGKAEKTKKVTRVGSSYPDYFSEWFSTGLLRRVFEADGFNVDIPELIKRFEKAGSIFPLLKDLVIDKKLCSLCGACIASCPEDALEMDGYPHLVDECKNCASCLLKCPKTDFFTLESEGDIGPYRQILSAKSTRIDAVAAGSGAATSLLIYAMEAELIDCAIVVGKKPFIATKPHELTKAAGIKFAVAPTLALLKDAVKRGFRKIAVVGVPCHVTAARKMQKLGCDEIKLIFGVFCPRGNHPEKDAVACRECEDLTAEHADVSFGNTGSPKGWRTIIVRTEIGEKIVSGAISKGYIQMGRCDVEKVVSMAKRKRGKA</sequence>
<dbReference type="Pfam" id="PF04432">
    <property type="entry name" value="FrhB_FdhB_C"/>
    <property type="match status" value="2"/>
</dbReference>
<dbReference type="InterPro" id="IPR007516">
    <property type="entry name" value="Co_F420_Hydgase/DH_bsu_N"/>
</dbReference>
<protein>
    <submittedName>
        <fullName evidence="2">Coenzyme F420 hydrogenase/dehydrogenase beta subunit domain protein</fullName>
    </submittedName>
</protein>
<dbReference type="EMBL" id="CP002588">
    <property type="protein sequence ID" value="AEA47127.1"/>
    <property type="molecule type" value="Genomic_DNA"/>
</dbReference>
<dbReference type="eggNOG" id="arCOG02650">
    <property type="taxonomic scope" value="Archaea"/>
</dbReference>
<dbReference type="PANTHER" id="PTHR31332:SF0">
    <property type="entry name" value="7-HYDROXYMETHYL CHLOROPHYLL A REDUCTASE, CHLOROPLASTIC"/>
    <property type="match status" value="1"/>
</dbReference>
<evidence type="ECO:0000313" key="3">
    <source>
        <dbReference type="Proteomes" id="UP000008136"/>
    </source>
</evidence>
<dbReference type="AlphaFoldDB" id="F2KT97"/>
<dbReference type="PANTHER" id="PTHR31332">
    <property type="entry name" value="7-HYDROXYMETHYL CHLOROPHYLL A REDUCTASE, CHLOROPLASTIC"/>
    <property type="match status" value="1"/>
</dbReference>
<feature type="domain" description="4Fe-4S ferredoxin-type" evidence="1">
    <location>
        <begin position="33"/>
        <end position="63"/>
    </location>
</feature>
<dbReference type="InterPro" id="IPR017900">
    <property type="entry name" value="4Fe4S_Fe_S_CS"/>
</dbReference>
<dbReference type="Pfam" id="PF00037">
    <property type="entry name" value="Fer4"/>
    <property type="match status" value="2"/>
</dbReference>
<dbReference type="KEGG" id="ave:Arcve_1117"/>
<dbReference type="InterPro" id="IPR007525">
    <property type="entry name" value="FrhB_FdhB_C"/>
</dbReference>
<dbReference type="OrthoDB" id="37898at2157"/>
<dbReference type="SUPFAM" id="SSF54862">
    <property type="entry name" value="4Fe-4S ferredoxins"/>
    <property type="match status" value="2"/>
</dbReference>
<evidence type="ECO:0000313" key="2">
    <source>
        <dbReference type="EMBL" id="AEA47127.1"/>
    </source>
</evidence>
<name>F2KT97_ARCVS</name>
<accession>F2KT97</accession>
<evidence type="ECO:0000259" key="1">
    <source>
        <dbReference type="PROSITE" id="PS51379"/>
    </source>
</evidence>
<dbReference type="eggNOG" id="arCOG00292">
    <property type="taxonomic scope" value="Archaea"/>
</dbReference>
<dbReference type="InterPro" id="IPR045220">
    <property type="entry name" value="FRHB/FDHB/HCAR-like"/>
</dbReference>
<dbReference type="Pfam" id="PF04422">
    <property type="entry name" value="FrhB_FdhB_N"/>
    <property type="match status" value="1"/>
</dbReference>